<keyword evidence="2" id="KW-0472">Membrane</keyword>
<name>A0AAN6PHV9_9PEZI</name>
<keyword evidence="2" id="KW-1133">Transmembrane helix</keyword>
<sequence length="660" mass="73433">MAREDVVNPKNAPSTSPTSQKSGTGRLSRILLATNGITWLAIVSTLMVFNCRGHVIASSFDCLFRTCRYELWETDDQGLDSVDRNFAKEEAQRLASLDGNILNVLQVAAKLLELWFFFIAGTLVYNLSMMFARQHDGLPLNYLDLHIKIAGAHQVPLRPDRLISDWLKDGSIWIPCRRVLDQLLSQFLRYQLLAMLPWDEQRLAAMEKPFLSGFYNLRGGPEDATGALLAADDGETYSESLRETYVTSIDVGFRKQGPALGLSGSCLWGNVSILSVANDMSVCCYTFSPQGHGFPLSDPHEGLSTKCIRVGHGWPDSRNDHAQFFIHRTNPLINNASETASIDFYSVSSSIFLNSTTRHCRVPVANPSNPPCDWNALFAEPPPSKHRITSMNQLVLEYGYWNNTQDQDTTRPTAESNFYSAMWCNSAPHLAFGTYEFDVTQRIVNETGDTRLAIDTDLERAEPLYIHPDWLLASWEVGHSETVSANMSNPAAVYVLEFLRDAATIQAKSRRTDKMSSLSVSDVHVVMMASVLTIIDYDELLLNDTTTVDKSLGPVLEDVLTSEMWVYNLSSRTRVLGFAVAAVGCVIAGLGVGLSLAPWPFTTQPDTLGLFREALAQHSKEALGHSSAERLGWLPYRIAPRGDTRMGKYSKGEEEERHAK</sequence>
<evidence type="ECO:0000313" key="4">
    <source>
        <dbReference type="Proteomes" id="UP001303115"/>
    </source>
</evidence>
<keyword evidence="2" id="KW-0812">Transmembrane</keyword>
<feature type="transmembrane region" description="Helical" evidence="2">
    <location>
        <begin position="114"/>
        <end position="132"/>
    </location>
</feature>
<accession>A0AAN6PHV9</accession>
<dbReference type="AlphaFoldDB" id="A0AAN6PHV9"/>
<evidence type="ECO:0000313" key="3">
    <source>
        <dbReference type="EMBL" id="KAK4041274.1"/>
    </source>
</evidence>
<feature type="transmembrane region" description="Helical" evidence="2">
    <location>
        <begin position="575"/>
        <end position="597"/>
    </location>
</feature>
<comment type="caution">
    <text evidence="3">The sequence shown here is derived from an EMBL/GenBank/DDBJ whole genome shotgun (WGS) entry which is preliminary data.</text>
</comment>
<keyword evidence="4" id="KW-1185">Reference proteome</keyword>
<protein>
    <submittedName>
        <fullName evidence="3">Uncharacterized protein</fullName>
    </submittedName>
</protein>
<gene>
    <name evidence="3" type="ORF">C8A01DRAFT_34686</name>
</gene>
<feature type="compositionally biased region" description="Polar residues" evidence="1">
    <location>
        <begin position="11"/>
        <end position="23"/>
    </location>
</feature>
<feature type="transmembrane region" description="Helical" evidence="2">
    <location>
        <begin position="30"/>
        <end position="49"/>
    </location>
</feature>
<feature type="region of interest" description="Disordered" evidence="1">
    <location>
        <begin position="1"/>
        <end position="23"/>
    </location>
</feature>
<evidence type="ECO:0000256" key="1">
    <source>
        <dbReference type="SAM" id="MobiDB-lite"/>
    </source>
</evidence>
<organism evidence="3 4">
    <name type="scientific">Parachaetomium inaequale</name>
    <dbReference type="NCBI Taxonomy" id="2588326"/>
    <lineage>
        <taxon>Eukaryota</taxon>
        <taxon>Fungi</taxon>
        <taxon>Dikarya</taxon>
        <taxon>Ascomycota</taxon>
        <taxon>Pezizomycotina</taxon>
        <taxon>Sordariomycetes</taxon>
        <taxon>Sordariomycetidae</taxon>
        <taxon>Sordariales</taxon>
        <taxon>Chaetomiaceae</taxon>
        <taxon>Parachaetomium</taxon>
    </lineage>
</organism>
<reference evidence="4" key="1">
    <citation type="journal article" date="2023" name="Mol. Phylogenet. Evol.">
        <title>Genome-scale phylogeny and comparative genomics of the fungal order Sordariales.</title>
        <authorList>
            <person name="Hensen N."/>
            <person name="Bonometti L."/>
            <person name="Westerberg I."/>
            <person name="Brannstrom I.O."/>
            <person name="Guillou S."/>
            <person name="Cros-Aarteil S."/>
            <person name="Calhoun S."/>
            <person name="Haridas S."/>
            <person name="Kuo A."/>
            <person name="Mondo S."/>
            <person name="Pangilinan J."/>
            <person name="Riley R."/>
            <person name="LaButti K."/>
            <person name="Andreopoulos B."/>
            <person name="Lipzen A."/>
            <person name="Chen C."/>
            <person name="Yan M."/>
            <person name="Daum C."/>
            <person name="Ng V."/>
            <person name="Clum A."/>
            <person name="Steindorff A."/>
            <person name="Ohm R.A."/>
            <person name="Martin F."/>
            <person name="Silar P."/>
            <person name="Natvig D.O."/>
            <person name="Lalanne C."/>
            <person name="Gautier V."/>
            <person name="Ament-Velasquez S.L."/>
            <person name="Kruys A."/>
            <person name="Hutchinson M.I."/>
            <person name="Powell A.J."/>
            <person name="Barry K."/>
            <person name="Miller A.N."/>
            <person name="Grigoriev I.V."/>
            <person name="Debuchy R."/>
            <person name="Gladieux P."/>
            <person name="Hiltunen Thoren M."/>
            <person name="Johannesson H."/>
        </authorList>
    </citation>
    <scope>NUCLEOTIDE SEQUENCE [LARGE SCALE GENOMIC DNA]</scope>
    <source>
        <strain evidence="4">CBS 284.82</strain>
    </source>
</reference>
<dbReference type="EMBL" id="MU854360">
    <property type="protein sequence ID" value="KAK4041274.1"/>
    <property type="molecule type" value="Genomic_DNA"/>
</dbReference>
<evidence type="ECO:0000256" key="2">
    <source>
        <dbReference type="SAM" id="Phobius"/>
    </source>
</evidence>
<proteinExistence type="predicted"/>
<dbReference type="Proteomes" id="UP001303115">
    <property type="component" value="Unassembled WGS sequence"/>
</dbReference>